<comment type="caution">
    <text evidence="1">The sequence shown here is derived from an EMBL/GenBank/DDBJ whole genome shotgun (WGS) entry which is preliminary data.</text>
</comment>
<dbReference type="AlphaFoldDB" id="A0A0V1IJV7"/>
<name>A0A0V1IJV7_TRIPS</name>
<protein>
    <submittedName>
        <fullName evidence="1">Uncharacterized protein</fullName>
    </submittedName>
</protein>
<gene>
    <name evidence="1" type="ORF">T4B_1688</name>
</gene>
<reference evidence="1 2" key="1">
    <citation type="submission" date="2015-01" db="EMBL/GenBank/DDBJ databases">
        <title>Evolution of Trichinella species and genotypes.</title>
        <authorList>
            <person name="Korhonen P.K."/>
            <person name="Edoardo P."/>
            <person name="Giuseppe L.R."/>
            <person name="Gasser R.B."/>
        </authorList>
    </citation>
    <scope>NUCLEOTIDE SEQUENCE [LARGE SCALE GENOMIC DNA]</scope>
    <source>
        <strain evidence="1">ISS588</strain>
    </source>
</reference>
<evidence type="ECO:0000313" key="1">
    <source>
        <dbReference type="EMBL" id="KRZ22972.1"/>
    </source>
</evidence>
<evidence type="ECO:0000313" key="2">
    <source>
        <dbReference type="Proteomes" id="UP000054805"/>
    </source>
</evidence>
<accession>A0A0V1IJV7</accession>
<keyword evidence="2" id="KW-1185">Reference proteome</keyword>
<organism evidence="1 2">
    <name type="scientific">Trichinella pseudospiralis</name>
    <name type="common">Parasitic roundworm</name>
    <dbReference type="NCBI Taxonomy" id="6337"/>
    <lineage>
        <taxon>Eukaryota</taxon>
        <taxon>Metazoa</taxon>
        <taxon>Ecdysozoa</taxon>
        <taxon>Nematoda</taxon>
        <taxon>Enoplea</taxon>
        <taxon>Dorylaimia</taxon>
        <taxon>Trichinellida</taxon>
        <taxon>Trichinellidae</taxon>
        <taxon>Trichinella</taxon>
    </lineage>
</organism>
<sequence>MENVDKSAKSCGHMSCKSIFVLGFAKRDTFTFKTVSFQLEFEYCPLVDFLFPIVGFYVKLNEKDKQTVLIEVISESHLQRISIYAYAKTQSNNGIFTHSNVLHAWNAESHSYFRLCFVNRKLLFSTSDEGNKKPFEIFLLRNCLNELNKKSMQNQFSKRYPIR</sequence>
<dbReference type="EMBL" id="JYDS01000158">
    <property type="protein sequence ID" value="KRZ22972.1"/>
    <property type="molecule type" value="Genomic_DNA"/>
</dbReference>
<proteinExistence type="predicted"/>
<dbReference type="Proteomes" id="UP000054805">
    <property type="component" value="Unassembled WGS sequence"/>
</dbReference>